<keyword evidence="3" id="KW-0862">Zinc</keyword>
<dbReference type="PANTHER" id="PTHR33337">
    <property type="entry name" value="GFA DOMAIN-CONTAINING PROTEIN"/>
    <property type="match status" value="1"/>
</dbReference>
<protein>
    <submittedName>
        <fullName evidence="6">GFA family protein</fullName>
    </submittedName>
</protein>
<evidence type="ECO:0000256" key="3">
    <source>
        <dbReference type="ARBA" id="ARBA00022833"/>
    </source>
</evidence>
<dbReference type="Pfam" id="PF04828">
    <property type="entry name" value="GFA"/>
    <property type="match status" value="1"/>
</dbReference>
<keyword evidence="2" id="KW-0479">Metal-binding</keyword>
<dbReference type="PANTHER" id="PTHR33337:SF40">
    <property type="entry name" value="CENP-V_GFA DOMAIN-CONTAINING PROTEIN-RELATED"/>
    <property type="match status" value="1"/>
</dbReference>
<evidence type="ECO:0000256" key="2">
    <source>
        <dbReference type="ARBA" id="ARBA00022723"/>
    </source>
</evidence>
<dbReference type="PROSITE" id="PS51891">
    <property type="entry name" value="CENP_V_GFA"/>
    <property type="match status" value="1"/>
</dbReference>
<dbReference type="Gene3D" id="3.90.1590.10">
    <property type="entry name" value="glutathione-dependent formaldehyde- activating enzyme (gfa)"/>
    <property type="match status" value="1"/>
</dbReference>
<accession>A0ABU3N0J6</accession>
<comment type="caution">
    <text evidence="6">The sequence shown here is derived from an EMBL/GenBank/DDBJ whole genome shotgun (WGS) entry which is preliminary data.</text>
</comment>
<evidence type="ECO:0000313" key="6">
    <source>
        <dbReference type="EMBL" id="MDT8757898.1"/>
    </source>
</evidence>
<dbReference type="EMBL" id="JALMLT010000001">
    <property type="protein sequence ID" value="MDT8757898.1"/>
    <property type="molecule type" value="Genomic_DNA"/>
</dbReference>
<comment type="similarity">
    <text evidence="1">Belongs to the Gfa family.</text>
</comment>
<keyword evidence="4" id="KW-0456">Lyase</keyword>
<sequence length="141" mass="15158">MSRYTGRCACGAVTATIAGEAVTVRQCWCRQCQQIAAGSPTNNAMFATEDLTISGELATTSYTAASGNVLTQHFCARCCTPVMGQSSARPQFRTLRLGFIDVPNDLAPEVAIWTEEAPAWAAIDPRLDHFPRQPPPPTVKA</sequence>
<organism evidence="6">
    <name type="scientific">Sphingomonas psychrotolerans</name>
    <dbReference type="NCBI Taxonomy" id="1327635"/>
    <lineage>
        <taxon>Bacteria</taxon>
        <taxon>Pseudomonadati</taxon>
        <taxon>Pseudomonadota</taxon>
        <taxon>Alphaproteobacteria</taxon>
        <taxon>Sphingomonadales</taxon>
        <taxon>Sphingomonadaceae</taxon>
        <taxon>Sphingomonas</taxon>
    </lineage>
</organism>
<name>A0ABU3N0J6_9SPHN</name>
<evidence type="ECO:0000256" key="1">
    <source>
        <dbReference type="ARBA" id="ARBA00005495"/>
    </source>
</evidence>
<proteinExistence type="inferred from homology"/>
<evidence type="ECO:0000256" key="4">
    <source>
        <dbReference type="ARBA" id="ARBA00023239"/>
    </source>
</evidence>
<feature type="domain" description="CENP-V/GFA" evidence="5">
    <location>
        <begin position="4"/>
        <end position="136"/>
    </location>
</feature>
<gene>
    <name evidence="6" type="ORF">MZO42_04240</name>
</gene>
<dbReference type="InterPro" id="IPR006913">
    <property type="entry name" value="CENP-V/GFA"/>
</dbReference>
<dbReference type="SUPFAM" id="SSF51316">
    <property type="entry name" value="Mss4-like"/>
    <property type="match status" value="1"/>
</dbReference>
<reference evidence="6" key="1">
    <citation type="submission" date="2022-04" db="EMBL/GenBank/DDBJ databases">
        <title>Tomato heritable bacteria conferring resistance against bacterial wilt.</title>
        <authorList>
            <person name="Yin J."/>
        </authorList>
    </citation>
    <scope>NUCLEOTIDE SEQUENCE</scope>
    <source>
        <strain evidence="6">Cra20</strain>
    </source>
</reference>
<dbReference type="InterPro" id="IPR011057">
    <property type="entry name" value="Mss4-like_sf"/>
</dbReference>
<evidence type="ECO:0000259" key="5">
    <source>
        <dbReference type="PROSITE" id="PS51891"/>
    </source>
</evidence>